<dbReference type="PANTHER" id="PTHR33525">
    <property type="match status" value="1"/>
</dbReference>
<evidence type="ECO:0000313" key="3">
    <source>
        <dbReference type="Proteomes" id="UP001560267"/>
    </source>
</evidence>
<gene>
    <name evidence="2" type="ORF">AB6A68_00740</name>
</gene>
<reference evidence="2 3" key="1">
    <citation type="submission" date="2024-07" db="EMBL/GenBank/DDBJ databases">
        <title>Draft Genome Sequence of Ferrimicrobium acidiphilum Strain YE2023, Isolated from a Pulp of Bioleach Reactor.</title>
        <authorList>
            <person name="Elkina Y.A."/>
            <person name="Bulaeva A.G."/>
            <person name="Beletsky A.V."/>
            <person name="Mardanov A.V."/>
        </authorList>
    </citation>
    <scope>NUCLEOTIDE SEQUENCE [LARGE SCALE GENOMIC DNA]</scope>
    <source>
        <strain evidence="2 3">YE2023</strain>
    </source>
</reference>
<accession>A0ABV3XYJ9</accession>
<dbReference type="PROSITE" id="PS51833">
    <property type="entry name" value="HDOD"/>
    <property type="match status" value="1"/>
</dbReference>
<dbReference type="SUPFAM" id="SSF109604">
    <property type="entry name" value="HD-domain/PDEase-like"/>
    <property type="match status" value="1"/>
</dbReference>
<dbReference type="Pfam" id="PF08668">
    <property type="entry name" value="HDOD"/>
    <property type="match status" value="1"/>
</dbReference>
<dbReference type="Gene3D" id="1.10.3210.10">
    <property type="entry name" value="Hypothetical protein af1432"/>
    <property type="match status" value="1"/>
</dbReference>
<dbReference type="PANTHER" id="PTHR33525:SF3">
    <property type="entry name" value="RIBONUCLEASE Y"/>
    <property type="match status" value="1"/>
</dbReference>
<name>A0ABV3XYJ9_9ACTN</name>
<dbReference type="InterPro" id="IPR013976">
    <property type="entry name" value="HDOD"/>
</dbReference>
<dbReference type="RefSeq" id="WP_298386093.1">
    <property type="nucleotide sequence ID" value="NZ_JBFSHR010000002.1"/>
</dbReference>
<comment type="caution">
    <text evidence="2">The sequence shown here is derived from an EMBL/GenBank/DDBJ whole genome shotgun (WGS) entry which is preliminary data.</text>
</comment>
<dbReference type="InterPro" id="IPR052340">
    <property type="entry name" value="RNase_Y/CdgJ"/>
</dbReference>
<keyword evidence="3" id="KW-1185">Reference proteome</keyword>
<protein>
    <submittedName>
        <fullName evidence="2">HDOD domain-containing protein</fullName>
    </submittedName>
</protein>
<dbReference type="EMBL" id="JBFSHR010000002">
    <property type="protein sequence ID" value="MEX6428371.1"/>
    <property type="molecule type" value="Genomic_DNA"/>
</dbReference>
<feature type="domain" description="HDOD" evidence="1">
    <location>
        <begin position="11"/>
        <end position="195"/>
    </location>
</feature>
<proteinExistence type="predicted"/>
<evidence type="ECO:0000313" key="2">
    <source>
        <dbReference type="EMBL" id="MEX6428371.1"/>
    </source>
</evidence>
<sequence>MITTIEIELTGVANGGLLAEIMAAVGDETVGLHEVAELIAQDSVLATEVLRMANSRYYGLAGVVQSVRFACTVVGSLGLRSITLTELGRRGGRYPEELNEMGQAIAARAGDLAEAQGVDPQVATAAGLVVNLGRILIAQQDPLGFAEARHLRVGEREGYEREHYGETALEITVRALARWHFPEEFIASVAQQPGDLLGSILMEAIDSAQQSLDEGAPSR</sequence>
<organism evidence="2 3">
    <name type="scientific">Ferrimicrobium acidiphilum</name>
    <dbReference type="NCBI Taxonomy" id="121039"/>
    <lineage>
        <taxon>Bacteria</taxon>
        <taxon>Bacillati</taxon>
        <taxon>Actinomycetota</taxon>
        <taxon>Acidimicrobiia</taxon>
        <taxon>Acidimicrobiales</taxon>
        <taxon>Acidimicrobiaceae</taxon>
        <taxon>Ferrimicrobium</taxon>
    </lineage>
</organism>
<dbReference type="Proteomes" id="UP001560267">
    <property type="component" value="Unassembled WGS sequence"/>
</dbReference>
<evidence type="ECO:0000259" key="1">
    <source>
        <dbReference type="PROSITE" id="PS51833"/>
    </source>
</evidence>